<keyword evidence="3" id="KW-1185">Reference proteome</keyword>
<feature type="transmembrane region" description="Helical" evidence="1">
    <location>
        <begin position="46"/>
        <end position="65"/>
    </location>
</feature>
<protein>
    <recommendedName>
        <fullName evidence="4">PH domain-containing protein</fullName>
    </recommendedName>
</protein>
<dbReference type="EMBL" id="JBHMDX010000011">
    <property type="protein sequence ID" value="MFB9272906.1"/>
    <property type="molecule type" value="Genomic_DNA"/>
</dbReference>
<accession>A0ABV5K2K5</accession>
<proteinExistence type="predicted"/>
<evidence type="ECO:0008006" key="4">
    <source>
        <dbReference type="Google" id="ProtNLM"/>
    </source>
</evidence>
<keyword evidence="1" id="KW-0472">Membrane</keyword>
<feature type="transmembrane region" description="Helical" evidence="1">
    <location>
        <begin position="14"/>
        <end position="34"/>
    </location>
</feature>
<keyword evidence="1" id="KW-1133">Transmembrane helix</keyword>
<dbReference type="Proteomes" id="UP001589665">
    <property type="component" value="Unassembled WGS sequence"/>
</dbReference>
<name>A0ABV5K2K5_9FLAO</name>
<dbReference type="RefSeq" id="WP_229714467.1">
    <property type="nucleotide sequence ID" value="NZ_BMNS01000009.1"/>
</dbReference>
<evidence type="ECO:0000313" key="3">
    <source>
        <dbReference type="Proteomes" id="UP001589665"/>
    </source>
</evidence>
<reference evidence="2 3" key="1">
    <citation type="submission" date="2024-09" db="EMBL/GenBank/DDBJ databases">
        <authorList>
            <person name="Sun Q."/>
            <person name="Mori K."/>
        </authorList>
    </citation>
    <scope>NUCLEOTIDE SEQUENCE [LARGE SCALE GENOMIC DNA]</scope>
    <source>
        <strain evidence="2 3">JCM 13034</strain>
    </source>
</reference>
<keyword evidence="1" id="KW-0812">Transmembrane</keyword>
<sequence length="170" mass="19768">MKVFYEEQKFNQSLVYLGLSISLIVVIFAILSQWKKNVDNSFGDYIAAFIGLFILILVIILFLVLKLQTKIDENGIKFKFYPFQVSYKNIDWSNISECYIRNYNPISEFGGWGIKSSFRRDTGKAYTIKGSIGLQLKLKNGKKILIGTQKNEEIKRVIETYKHKYTHNDT</sequence>
<organism evidence="2 3">
    <name type="scientific">Lutibacter litoralis</name>
    <dbReference type="NCBI Taxonomy" id="321268"/>
    <lineage>
        <taxon>Bacteria</taxon>
        <taxon>Pseudomonadati</taxon>
        <taxon>Bacteroidota</taxon>
        <taxon>Flavobacteriia</taxon>
        <taxon>Flavobacteriales</taxon>
        <taxon>Flavobacteriaceae</taxon>
        <taxon>Lutibacter</taxon>
    </lineage>
</organism>
<evidence type="ECO:0000256" key="1">
    <source>
        <dbReference type="SAM" id="Phobius"/>
    </source>
</evidence>
<comment type="caution">
    <text evidence="2">The sequence shown here is derived from an EMBL/GenBank/DDBJ whole genome shotgun (WGS) entry which is preliminary data.</text>
</comment>
<gene>
    <name evidence="2" type="ORF">ACFFT3_13510</name>
</gene>
<evidence type="ECO:0000313" key="2">
    <source>
        <dbReference type="EMBL" id="MFB9272906.1"/>
    </source>
</evidence>